<sequence length="52" mass="6155">MVKQKKNYNRQYLCTVGCVKIDKYEVCDNPLALIIIGKRKILMKKNKRIILD</sequence>
<dbReference type="KEGG" id="scas:SACC_24440"/>
<name>A0AAQ4CUE6_9CREN</name>
<dbReference type="GeneID" id="68867166"/>
<evidence type="ECO:0000313" key="1">
    <source>
        <dbReference type="EMBL" id="BDB99427.1"/>
    </source>
</evidence>
<evidence type="ECO:0000313" key="2">
    <source>
        <dbReference type="Proteomes" id="UP001319921"/>
    </source>
</evidence>
<dbReference type="EMBL" id="AP025226">
    <property type="protein sequence ID" value="BDB99427.1"/>
    <property type="molecule type" value="Genomic_DNA"/>
</dbReference>
<reference evidence="1 2" key="1">
    <citation type="journal article" date="2022" name="Microbiol. Resour. Announc.">
        <title>Complete Genome Sequence of the Hyperthermophilic and Acidophilic Archaeon Saccharolobus caldissimus Strain HS-3T.</title>
        <authorList>
            <person name="Sakai H.D."/>
            <person name="Kurosawa N."/>
        </authorList>
    </citation>
    <scope>NUCLEOTIDE SEQUENCE [LARGE SCALE GENOMIC DNA]</scope>
    <source>
        <strain evidence="1 2">JCM32116</strain>
    </source>
</reference>
<dbReference type="RefSeq" id="WP_229569743.1">
    <property type="nucleotide sequence ID" value="NZ_AP025226.1"/>
</dbReference>
<proteinExistence type="predicted"/>
<organism evidence="1 2">
    <name type="scientific">Saccharolobus caldissimus</name>
    <dbReference type="NCBI Taxonomy" id="1702097"/>
    <lineage>
        <taxon>Archaea</taxon>
        <taxon>Thermoproteota</taxon>
        <taxon>Thermoprotei</taxon>
        <taxon>Sulfolobales</taxon>
        <taxon>Sulfolobaceae</taxon>
        <taxon>Saccharolobus</taxon>
    </lineage>
</organism>
<accession>A0AAQ4CUE6</accession>
<dbReference type="Proteomes" id="UP001319921">
    <property type="component" value="Chromosome"/>
</dbReference>
<keyword evidence="2" id="KW-1185">Reference proteome</keyword>
<gene>
    <name evidence="1" type="ORF">SACC_24440</name>
</gene>
<dbReference type="AlphaFoldDB" id="A0AAQ4CUE6"/>
<protein>
    <submittedName>
        <fullName evidence="1">Uncharacterized protein</fullName>
    </submittedName>
</protein>